<evidence type="ECO:0000259" key="10">
    <source>
        <dbReference type="PROSITE" id="PS51050"/>
    </source>
</evidence>
<dbReference type="Proteomes" id="UP001152484">
    <property type="component" value="Unassembled WGS sequence"/>
</dbReference>
<feature type="domain" description="CW-type" evidence="10">
    <location>
        <begin position="17"/>
        <end position="72"/>
    </location>
</feature>
<keyword evidence="6" id="KW-0238">DNA-binding</keyword>
<keyword evidence="8" id="KW-0539">Nucleus</keyword>
<evidence type="ECO:0000256" key="7">
    <source>
        <dbReference type="ARBA" id="ARBA00023163"/>
    </source>
</evidence>
<evidence type="ECO:0000313" key="12">
    <source>
        <dbReference type="Proteomes" id="UP001152484"/>
    </source>
</evidence>
<dbReference type="PROSITE" id="PS51050">
    <property type="entry name" value="ZF_CW"/>
    <property type="match status" value="1"/>
</dbReference>
<evidence type="ECO:0000256" key="5">
    <source>
        <dbReference type="ARBA" id="ARBA00023015"/>
    </source>
</evidence>
<keyword evidence="2" id="KW-0479">Metal-binding</keyword>
<comment type="subcellular location">
    <subcellularLocation>
        <location evidence="1">Nucleus</location>
    </subcellularLocation>
</comment>
<dbReference type="Gene3D" id="3.30.890.10">
    <property type="entry name" value="Methyl-cpg-binding Protein 2, Chain A"/>
    <property type="match status" value="1"/>
</dbReference>
<keyword evidence="12" id="KW-1185">Reference proteome</keyword>
<accession>A0A9P0ZVL0</accession>
<dbReference type="EMBL" id="CAMAPE010000060">
    <property type="protein sequence ID" value="CAH9112485.1"/>
    <property type="molecule type" value="Genomic_DNA"/>
</dbReference>
<dbReference type="SMART" id="SM00391">
    <property type="entry name" value="MBD"/>
    <property type="match status" value="1"/>
</dbReference>
<dbReference type="GO" id="GO:0003677">
    <property type="term" value="F:DNA binding"/>
    <property type="evidence" value="ECO:0007669"/>
    <property type="project" value="UniProtKB-KW"/>
</dbReference>
<feature type="domain" description="MBD" evidence="9">
    <location>
        <begin position="78"/>
        <end position="148"/>
    </location>
</feature>
<evidence type="ECO:0000313" key="11">
    <source>
        <dbReference type="EMBL" id="CAH9112485.1"/>
    </source>
</evidence>
<reference evidence="11" key="1">
    <citation type="submission" date="2022-07" db="EMBL/GenBank/DDBJ databases">
        <authorList>
            <person name="Macas J."/>
            <person name="Novak P."/>
            <person name="Neumann P."/>
        </authorList>
    </citation>
    <scope>NUCLEOTIDE SEQUENCE</scope>
</reference>
<comment type="caution">
    <text evidence="11">The sequence shown here is derived from an EMBL/GenBank/DDBJ whole genome shotgun (WGS) entry which is preliminary data.</text>
</comment>
<dbReference type="GO" id="GO:0005634">
    <property type="term" value="C:nucleus"/>
    <property type="evidence" value="ECO:0007669"/>
    <property type="project" value="UniProtKB-SubCell"/>
</dbReference>
<evidence type="ECO:0000256" key="6">
    <source>
        <dbReference type="ARBA" id="ARBA00023125"/>
    </source>
</evidence>
<organism evidence="11 12">
    <name type="scientific">Cuscuta europaea</name>
    <name type="common">European dodder</name>
    <dbReference type="NCBI Taxonomy" id="41803"/>
    <lineage>
        <taxon>Eukaryota</taxon>
        <taxon>Viridiplantae</taxon>
        <taxon>Streptophyta</taxon>
        <taxon>Embryophyta</taxon>
        <taxon>Tracheophyta</taxon>
        <taxon>Spermatophyta</taxon>
        <taxon>Magnoliopsida</taxon>
        <taxon>eudicotyledons</taxon>
        <taxon>Gunneridae</taxon>
        <taxon>Pentapetalae</taxon>
        <taxon>asterids</taxon>
        <taxon>lamiids</taxon>
        <taxon>Solanales</taxon>
        <taxon>Convolvulaceae</taxon>
        <taxon>Cuscuteae</taxon>
        <taxon>Cuscuta</taxon>
        <taxon>Cuscuta subgen. Cuscuta</taxon>
    </lineage>
</organism>
<keyword evidence="4" id="KW-0862">Zinc</keyword>
<protein>
    <submittedName>
        <fullName evidence="11">Uncharacterized protein</fullName>
    </submittedName>
</protein>
<dbReference type="InterPro" id="IPR001739">
    <property type="entry name" value="Methyl_CpG_DNA-bd"/>
</dbReference>
<evidence type="ECO:0000256" key="2">
    <source>
        <dbReference type="ARBA" id="ARBA00022723"/>
    </source>
</evidence>
<evidence type="ECO:0000256" key="1">
    <source>
        <dbReference type="ARBA" id="ARBA00004123"/>
    </source>
</evidence>
<dbReference type="PROSITE" id="PS50982">
    <property type="entry name" value="MBD"/>
    <property type="match status" value="1"/>
</dbReference>
<keyword evidence="7" id="KW-0804">Transcription</keyword>
<dbReference type="AlphaFoldDB" id="A0A9P0ZVL0"/>
<dbReference type="InterPro" id="IPR016177">
    <property type="entry name" value="DNA-bd_dom_sf"/>
</dbReference>
<dbReference type="InterPro" id="IPR011124">
    <property type="entry name" value="Znf_CW"/>
</dbReference>
<dbReference type="GO" id="GO:0008270">
    <property type="term" value="F:zinc ion binding"/>
    <property type="evidence" value="ECO:0007669"/>
    <property type="project" value="UniProtKB-KW"/>
</dbReference>
<dbReference type="PANTHER" id="PTHR12396:SF10">
    <property type="entry name" value="METHYL-CPG-BINDING DOMAIN-CONTAINING PROTEIN 1-RELATED"/>
    <property type="match status" value="1"/>
</dbReference>
<dbReference type="Pfam" id="PF01429">
    <property type="entry name" value="MBD"/>
    <property type="match status" value="1"/>
</dbReference>
<keyword evidence="3" id="KW-0863">Zinc-finger</keyword>
<dbReference type="Pfam" id="PF07496">
    <property type="entry name" value="zf-CW"/>
    <property type="match status" value="1"/>
</dbReference>
<keyword evidence="5" id="KW-0805">Transcription regulation</keyword>
<dbReference type="SUPFAM" id="SSF54171">
    <property type="entry name" value="DNA-binding domain"/>
    <property type="match status" value="1"/>
</dbReference>
<proteinExistence type="predicted"/>
<name>A0A9P0ZVL0_CUSEU</name>
<dbReference type="PANTHER" id="PTHR12396">
    <property type="entry name" value="METHYL-CPG BINDING PROTEIN, MBD"/>
    <property type="match status" value="1"/>
</dbReference>
<sequence length="164" mass="18643">MVDGSPDTPSKSLKRGSSSVDVWAVQCGQCFKWRTVETVEEYEEIRRNFTEDPFVCSKKAECSCEDPADIAYDSSRTWVIDKPDLPKTPDGFVKVMTMRKDYSKMDIHYNTPNRKRLRSTVQVASFLKENPEYAHLSVNDFSFKTPKVMEDTIPSSAAPKKLSG</sequence>
<evidence type="ECO:0000256" key="4">
    <source>
        <dbReference type="ARBA" id="ARBA00022833"/>
    </source>
</evidence>
<gene>
    <name evidence="11" type="ORF">CEURO_LOCUS19608</name>
</gene>
<dbReference type="OrthoDB" id="10072024at2759"/>
<evidence type="ECO:0000259" key="9">
    <source>
        <dbReference type="PROSITE" id="PS50982"/>
    </source>
</evidence>
<evidence type="ECO:0000256" key="3">
    <source>
        <dbReference type="ARBA" id="ARBA00022771"/>
    </source>
</evidence>
<evidence type="ECO:0000256" key="8">
    <source>
        <dbReference type="ARBA" id="ARBA00023242"/>
    </source>
</evidence>